<evidence type="ECO:0000313" key="7">
    <source>
        <dbReference type="Proteomes" id="UP001139354"/>
    </source>
</evidence>
<dbReference type="InterPro" id="IPR003339">
    <property type="entry name" value="ABC/ECF_trnsptr_transmembrane"/>
</dbReference>
<comment type="caution">
    <text evidence="6">The sequence shown here is derived from an EMBL/GenBank/DDBJ whole genome shotgun (WGS) entry which is preliminary data.</text>
</comment>
<feature type="transmembrane region" description="Helical" evidence="5">
    <location>
        <begin position="57"/>
        <end position="77"/>
    </location>
</feature>
<evidence type="ECO:0000256" key="5">
    <source>
        <dbReference type="SAM" id="Phobius"/>
    </source>
</evidence>
<evidence type="ECO:0000256" key="1">
    <source>
        <dbReference type="ARBA" id="ARBA00004141"/>
    </source>
</evidence>
<organism evidence="6 7">
    <name type="scientific">Microbacterium allomyrinae</name>
    <dbReference type="NCBI Taxonomy" id="2830666"/>
    <lineage>
        <taxon>Bacteria</taxon>
        <taxon>Bacillati</taxon>
        <taxon>Actinomycetota</taxon>
        <taxon>Actinomycetes</taxon>
        <taxon>Micrococcales</taxon>
        <taxon>Microbacteriaceae</taxon>
        <taxon>Microbacterium</taxon>
    </lineage>
</organism>
<feature type="transmembrane region" description="Helical" evidence="5">
    <location>
        <begin position="260"/>
        <end position="278"/>
    </location>
</feature>
<protein>
    <submittedName>
        <fullName evidence="6">Energy-coupling factor transporter transmembrane protein EcfT</fullName>
    </submittedName>
</protein>
<evidence type="ECO:0000313" key="6">
    <source>
        <dbReference type="EMBL" id="MCC2032963.1"/>
    </source>
</evidence>
<evidence type="ECO:0000256" key="2">
    <source>
        <dbReference type="ARBA" id="ARBA00022692"/>
    </source>
</evidence>
<feature type="transmembrane region" description="Helical" evidence="5">
    <location>
        <begin position="84"/>
        <end position="103"/>
    </location>
</feature>
<sequence>MTDAGPVLASQAPHAAFDPYAARVAASPVRFLYGLNPLAKLAAPIPAMVLLVFVRDAATPLAFLLLAYAILLVGVTFTKRLAAILLLAVPLGAVVIGFGFALWTDAARVDQSVVVWQIGGWTLYGGALAVGFATGLRLAAILALTLIAGLSTTGPDLVRASVQQLRVPYRIGYTALAAFRFVPRFGHELDVIRQAHRVRGAHGGRGPIAAVVRWFGYVVPLMAGAIRHAERVALAMDARAFGAHPDRTERYLVPFRARDAVFVVLFWATSAALFWLFFPWGLG</sequence>
<feature type="transmembrane region" description="Helical" evidence="5">
    <location>
        <begin position="123"/>
        <end position="150"/>
    </location>
</feature>
<comment type="subcellular location">
    <subcellularLocation>
        <location evidence="1">Membrane</location>
        <topology evidence="1">Multi-pass membrane protein</topology>
    </subcellularLocation>
</comment>
<keyword evidence="2 5" id="KW-0812">Transmembrane</keyword>
<dbReference type="AlphaFoldDB" id="A0A9X1LWK4"/>
<dbReference type="Proteomes" id="UP001139354">
    <property type="component" value="Unassembled WGS sequence"/>
</dbReference>
<evidence type="ECO:0000256" key="3">
    <source>
        <dbReference type="ARBA" id="ARBA00022989"/>
    </source>
</evidence>
<keyword evidence="4 5" id="KW-0472">Membrane</keyword>
<evidence type="ECO:0000256" key="4">
    <source>
        <dbReference type="ARBA" id="ARBA00023136"/>
    </source>
</evidence>
<dbReference type="PANTHER" id="PTHR33514:SF13">
    <property type="entry name" value="PROTEIN ABCI12, CHLOROPLASTIC"/>
    <property type="match status" value="1"/>
</dbReference>
<dbReference type="PANTHER" id="PTHR33514">
    <property type="entry name" value="PROTEIN ABCI12, CHLOROPLASTIC"/>
    <property type="match status" value="1"/>
</dbReference>
<keyword evidence="3 5" id="KW-1133">Transmembrane helix</keyword>
<keyword evidence="7" id="KW-1185">Reference proteome</keyword>
<reference evidence="6" key="1">
    <citation type="submission" date="2021-04" db="EMBL/GenBank/DDBJ databases">
        <title>Microbacterium tenobrionis sp. nov. and Microbacterium allomyrinae sp. nov., isolated from larvae of Tenobrio molitor and Allomyrina dichotoma, respectively.</title>
        <authorList>
            <person name="Lee S.D."/>
        </authorList>
    </citation>
    <scope>NUCLEOTIDE SEQUENCE</scope>
    <source>
        <strain evidence="6">BWT-G7</strain>
    </source>
</reference>
<dbReference type="EMBL" id="JAGTTN010000003">
    <property type="protein sequence ID" value="MCC2032963.1"/>
    <property type="molecule type" value="Genomic_DNA"/>
</dbReference>
<dbReference type="GO" id="GO:0005886">
    <property type="term" value="C:plasma membrane"/>
    <property type="evidence" value="ECO:0007669"/>
    <property type="project" value="UniProtKB-ARBA"/>
</dbReference>
<dbReference type="CDD" id="cd16914">
    <property type="entry name" value="EcfT"/>
    <property type="match status" value="1"/>
</dbReference>
<dbReference type="Pfam" id="PF02361">
    <property type="entry name" value="CbiQ"/>
    <property type="match status" value="1"/>
</dbReference>
<gene>
    <name evidence="6" type="ORF">KEC57_12315</name>
</gene>
<accession>A0A9X1LWK4</accession>
<proteinExistence type="predicted"/>
<name>A0A9X1LWK4_9MICO</name>
<dbReference type="RefSeq" id="WP_229384909.1">
    <property type="nucleotide sequence ID" value="NZ_JAGTTN010000003.1"/>
</dbReference>